<dbReference type="AlphaFoldDB" id="A0A0F7SNH8"/>
<comment type="similarity">
    <text evidence="2 15">Belongs to the ELP3 family.</text>
</comment>
<keyword evidence="5 15" id="KW-0820">tRNA-binding</keyword>
<evidence type="ECO:0000256" key="16">
    <source>
        <dbReference type="PIRSR" id="PIRSR005669-1"/>
    </source>
</evidence>
<feature type="binding site" evidence="16">
    <location>
        <position position="136"/>
    </location>
    <ligand>
        <name>[4Fe-4S] cluster</name>
        <dbReference type="ChEBI" id="CHEBI:49883"/>
        <note>4Fe-4S-S-AdoMet</note>
    </ligand>
</feature>
<comment type="pathway">
    <text evidence="1">tRNA modification; 5-methoxycarbonylmethyl-2-thiouridine-tRNA biosynthesis.</text>
</comment>
<dbReference type="Pfam" id="PF16199">
    <property type="entry name" value="Radical_SAM_C"/>
    <property type="match status" value="1"/>
</dbReference>
<keyword evidence="11 16" id="KW-0408">Iron</keyword>
<keyword evidence="12 15" id="KW-0411">Iron-sulfur</keyword>
<dbReference type="SFLD" id="SFLDF00344">
    <property type="entry name" value="ELP3-like"/>
    <property type="match status" value="1"/>
</dbReference>
<dbReference type="GO" id="GO:0002926">
    <property type="term" value="P:tRNA wobble base 5-methoxycarbonylmethyl-2-thiouridinylation"/>
    <property type="evidence" value="ECO:0007669"/>
    <property type="project" value="UniProtKB-ARBA"/>
</dbReference>
<dbReference type="InterPro" id="IPR056591">
    <property type="entry name" value="ELP3-like_N"/>
</dbReference>
<dbReference type="UniPathway" id="UPA00988"/>
<dbReference type="NCBIfam" id="TIGR01211">
    <property type="entry name" value="ELP3"/>
    <property type="match status" value="1"/>
</dbReference>
<keyword evidence="6 15" id="KW-0808">Transferase</keyword>
<dbReference type="Pfam" id="PF23613">
    <property type="entry name" value="ELP3_N"/>
    <property type="match status" value="1"/>
</dbReference>
<sequence length="580" mass="65393">MVVQAGPSQPELHLLVCTAIVNALINNHKEQVLAAQTSKKPPADISLNTIRAKISKANGLKQLPRLMDILAAVPEEWKTILGGKITIKPEIDNLTYCWSTNFGARRLLPTSLGIAVVAVMCKPHRCPHVAMTGNICVYCPGGPDSDFEYSTQSYTGYEPTSMRAIRARYDPYEQCKGRVDQLKSLGHNVEKVEIIIMGGTFMSMPESYRHFFVAQLHNALSGFTGTDVDEAVRFSEQSKTKCVGITIETRPDYCLRPHLSQMLRYGCTRLEIGVQSVYEDVARDTNRGHTVKAVTESFHMSKDAGYKIVAHMMPDLPNVGVERDMAQFKEFFENPAYRTDGLKLYPTLVIRGTGLYELWKTGKYKNYTPNALVDIVARIMALVPPWTRVYRVQRDIPMPLVSSGVENGNLRELALGRMKDFGAECRDVRYREVGIHEIHHKVRPYHLELIRRDYAANGGWETFLSYEDAEQDVLVGLLRLRKCSEEGTFRKELVNGPEGMGASMVRELHVYGTAIGVHGRNPKKFQHQGIGTLLMEEAERIAREEHDSWKIAVIAGIGTRDYYRRLGYELDGVYMSKTLV</sequence>
<dbReference type="SFLD" id="SFLDG01086">
    <property type="entry name" value="elongater_protein-like"/>
    <property type="match status" value="1"/>
</dbReference>
<dbReference type="PANTHER" id="PTHR11135:SF0">
    <property type="entry name" value="ELONGATOR COMPLEX PROTEIN 3"/>
    <property type="match status" value="1"/>
</dbReference>
<keyword evidence="4" id="KW-0004">4Fe-4S</keyword>
<evidence type="ECO:0000256" key="6">
    <source>
        <dbReference type="ARBA" id="ARBA00022679"/>
    </source>
</evidence>
<name>A0A0F7SNH8_PHARH</name>
<evidence type="ECO:0000256" key="13">
    <source>
        <dbReference type="ARBA" id="ARBA00023315"/>
    </source>
</evidence>
<evidence type="ECO:0000259" key="17">
    <source>
        <dbReference type="PROSITE" id="PS51186"/>
    </source>
</evidence>
<dbReference type="InterPro" id="IPR000182">
    <property type="entry name" value="GNAT_dom"/>
</dbReference>
<keyword evidence="8 15" id="KW-0819">tRNA processing</keyword>
<protein>
    <recommendedName>
        <fullName evidence="3 15">Elongator complex protein 3</fullName>
        <ecNumber evidence="15">2.3.1.-</ecNumber>
    </recommendedName>
</protein>
<comment type="cofactor">
    <cofactor evidence="15 16">
        <name>[4Fe-4S] cluster</name>
        <dbReference type="ChEBI" id="CHEBI:49883"/>
    </cofactor>
    <text evidence="15 16">Binds 1 [4Fe-4S] cluster. The cluster is coordinated with 3 cysteines and an exchangeable S-adenosyl-L-methionine.</text>
</comment>
<dbReference type="PIRSF" id="PIRSF005669">
    <property type="entry name" value="Hist_AcTrfase_ELP3"/>
    <property type="match status" value="1"/>
</dbReference>
<dbReference type="PROSITE" id="PS51186">
    <property type="entry name" value="GNAT"/>
    <property type="match status" value="1"/>
</dbReference>
<dbReference type="GO" id="GO:0000049">
    <property type="term" value="F:tRNA binding"/>
    <property type="evidence" value="ECO:0007669"/>
    <property type="project" value="UniProtKB-KW"/>
</dbReference>
<evidence type="ECO:0000256" key="4">
    <source>
        <dbReference type="ARBA" id="ARBA00022485"/>
    </source>
</evidence>
<dbReference type="GO" id="GO:0005737">
    <property type="term" value="C:cytoplasm"/>
    <property type="evidence" value="ECO:0007669"/>
    <property type="project" value="TreeGrafter"/>
</dbReference>
<dbReference type="GO" id="GO:0051539">
    <property type="term" value="F:4 iron, 4 sulfur cluster binding"/>
    <property type="evidence" value="ECO:0007669"/>
    <property type="project" value="UniProtKB-KW"/>
</dbReference>
<dbReference type="EC" id="2.3.1.-" evidence="15"/>
<dbReference type="SUPFAM" id="SSF55729">
    <property type="entry name" value="Acyl-CoA N-acyltransferases (Nat)"/>
    <property type="match status" value="1"/>
</dbReference>
<evidence type="ECO:0000256" key="8">
    <source>
        <dbReference type="ARBA" id="ARBA00022694"/>
    </source>
</evidence>
<dbReference type="Pfam" id="PF04055">
    <property type="entry name" value="Radical_SAM"/>
    <property type="match status" value="1"/>
</dbReference>
<keyword evidence="9 15" id="KW-0479">Metal-binding</keyword>
<dbReference type="FunFam" id="3.40.630.30:FF:000003">
    <property type="entry name" value="Elongator complex protein 3"/>
    <property type="match status" value="1"/>
</dbReference>
<dbReference type="GO" id="GO:0106261">
    <property type="term" value="F:tRNA uridine(34) acetyltransferase activity"/>
    <property type="evidence" value="ECO:0007669"/>
    <property type="project" value="UniProtKB-EC"/>
</dbReference>
<evidence type="ECO:0000256" key="2">
    <source>
        <dbReference type="ARBA" id="ARBA00005494"/>
    </source>
</evidence>
<dbReference type="InterPro" id="IPR058240">
    <property type="entry name" value="rSAM_sf"/>
</dbReference>
<dbReference type="GO" id="GO:0033588">
    <property type="term" value="C:elongator holoenzyme complex"/>
    <property type="evidence" value="ECO:0007669"/>
    <property type="project" value="TreeGrafter"/>
</dbReference>
<evidence type="ECO:0000256" key="9">
    <source>
        <dbReference type="ARBA" id="ARBA00022723"/>
    </source>
</evidence>
<reference evidence="18" key="1">
    <citation type="submission" date="2014-08" db="EMBL/GenBank/DDBJ databases">
        <authorList>
            <person name="Sharma Rahul"/>
            <person name="Thines Marco"/>
        </authorList>
    </citation>
    <scope>NUCLEOTIDE SEQUENCE</scope>
</reference>
<dbReference type="Gene3D" id="3.40.630.30">
    <property type="match status" value="1"/>
</dbReference>
<keyword evidence="7 15" id="KW-0949">S-adenosyl-L-methionine</keyword>
<dbReference type="InterPro" id="IPR006638">
    <property type="entry name" value="Elp3/MiaA/NifB-like_rSAM"/>
</dbReference>
<dbReference type="InterPro" id="IPR016181">
    <property type="entry name" value="Acyl_CoA_acyltransferase"/>
</dbReference>
<dbReference type="EMBL" id="LN483142">
    <property type="protein sequence ID" value="CED82926.1"/>
    <property type="molecule type" value="Genomic_DNA"/>
</dbReference>
<dbReference type="Pfam" id="PF00583">
    <property type="entry name" value="Acetyltransf_1"/>
    <property type="match status" value="1"/>
</dbReference>
<evidence type="ECO:0000256" key="15">
    <source>
        <dbReference type="PIRNR" id="PIRNR005669"/>
    </source>
</evidence>
<evidence type="ECO:0000256" key="11">
    <source>
        <dbReference type="ARBA" id="ARBA00023004"/>
    </source>
</evidence>
<evidence type="ECO:0000256" key="12">
    <source>
        <dbReference type="ARBA" id="ARBA00023014"/>
    </source>
</evidence>
<evidence type="ECO:0000256" key="1">
    <source>
        <dbReference type="ARBA" id="ARBA00005043"/>
    </source>
</evidence>
<dbReference type="SFLD" id="SFLDS00029">
    <property type="entry name" value="Radical_SAM"/>
    <property type="match status" value="1"/>
</dbReference>
<comment type="function">
    <text evidence="15">Catalytic tRNA acetyltransferase subunit of the elongator complex, which is required for multiple tRNA modifications, including mcm5U (5-methoxycarbonylmethyl uridine), mcm5s2U (5-methoxycarbonylmethyl-2-thiouridine), and ncm5U (5-carbamoylmethyl uridine). In the elongator complex, acts as a tRNA uridine(34) acetyltransferase by mediating formation of carboxymethyluridine in the wobble base at position 34 in tRNAs.</text>
</comment>
<evidence type="ECO:0000313" key="18">
    <source>
        <dbReference type="EMBL" id="CED82926.1"/>
    </source>
</evidence>
<dbReference type="SMART" id="SM00729">
    <property type="entry name" value="Elp3"/>
    <property type="match status" value="1"/>
</dbReference>
<organism evidence="18">
    <name type="scientific">Phaffia rhodozyma</name>
    <name type="common">Yeast</name>
    <name type="synonym">Xanthophyllomyces dendrorhous</name>
    <dbReference type="NCBI Taxonomy" id="264483"/>
    <lineage>
        <taxon>Eukaryota</taxon>
        <taxon>Fungi</taxon>
        <taxon>Dikarya</taxon>
        <taxon>Basidiomycota</taxon>
        <taxon>Agaricomycotina</taxon>
        <taxon>Tremellomycetes</taxon>
        <taxon>Cystofilobasidiales</taxon>
        <taxon>Mrakiaceae</taxon>
        <taxon>Phaffia</taxon>
    </lineage>
</organism>
<dbReference type="InterPro" id="IPR039661">
    <property type="entry name" value="ELP3"/>
</dbReference>
<evidence type="ECO:0000256" key="14">
    <source>
        <dbReference type="ARBA" id="ARBA00047372"/>
    </source>
</evidence>
<feature type="binding site" evidence="16">
    <location>
        <position position="139"/>
    </location>
    <ligand>
        <name>[4Fe-4S] cluster</name>
        <dbReference type="ChEBI" id="CHEBI:49883"/>
        <note>4Fe-4S-S-AdoMet</note>
    </ligand>
</feature>
<evidence type="ECO:0000256" key="7">
    <source>
        <dbReference type="ARBA" id="ARBA00022691"/>
    </source>
</evidence>
<evidence type="ECO:0000256" key="3">
    <source>
        <dbReference type="ARBA" id="ARBA00020266"/>
    </source>
</evidence>
<feature type="binding site" evidence="16">
    <location>
        <position position="126"/>
    </location>
    <ligand>
        <name>[4Fe-4S] cluster</name>
        <dbReference type="ChEBI" id="CHEBI:49883"/>
        <note>4Fe-4S-S-AdoMet</note>
    </ligand>
</feature>
<dbReference type="InterPro" id="IPR032432">
    <property type="entry name" value="Radical_SAM_C"/>
</dbReference>
<accession>A0A0F7SNH8</accession>
<evidence type="ECO:0000256" key="10">
    <source>
        <dbReference type="ARBA" id="ARBA00022884"/>
    </source>
</evidence>
<evidence type="ECO:0000256" key="5">
    <source>
        <dbReference type="ARBA" id="ARBA00022555"/>
    </source>
</evidence>
<feature type="domain" description="N-acetyltransferase" evidence="17">
    <location>
        <begin position="423"/>
        <end position="580"/>
    </location>
</feature>
<keyword evidence="10" id="KW-0694">RNA-binding</keyword>
<dbReference type="GO" id="GO:0046872">
    <property type="term" value="F:metal ion binding"/>
    <property type="evidence" value="ECO:0007669"/>
    <property type="project" value="UniProtKB-KW"/>
</dbReference>
<keyword evidence="13 15" id="KW-0012">Acyltransferase</keyword>
<proteinExistence type="inferred from homology"/>
<dbReference type="CDD" id="cd01335">
    <property type="entry name" value="Radical_SAM"/>
    <property type="match status" value="1"/>
</dbReference>
<dbReference type="PANTHER" id="PTHR11135">
    <property type="entry name" value="HISTONE ACETYLTRANSFERASE-RELATED"/>
    <property type="match status" value="1"/>
</dbReference>
<dbReference type="GO" id="GO:0005634">
    <property type="term" value="C:nucleus"/>
    <property type="evidence" value="ECO:0007669"/>
    <property type="project" value="TreeGrafter"/>
</dbReference>
<dbReference type="InterPro" id="IPR007197">
    <property type="entry name" value="rSAM"/>
</dbReference>
<dbReference type="SUPFAM" id="SSF102114">
    <property type="entry name" value="Radical SAM enzymes"/>
    <property type="match status" value="1"/>
</dbReference>
<comment type="catalytic activity">
    <reaction evidence="14">
        <text>uridine(34) in tRNA + acetyl-CoA + S-adenosyl-L-methionine + H2O = 5-(carboxymethyl)uridine(34) in tRNA + 5'-deoxyadenosine + L-methionine + CoA + 2 H(+)</text>
        <dbReference type="Rhea" id="RHEA:61020"/>
        <dbReference type="Rhea" id="RHEA-COMP:10407"/>
        <dbReference type="Rhea" id="RHEA-COMP:11727"/>
        <dbReference type="ChEBI" id="CHEBI:15377"/>
        <dbReference type="ChEBI" id="CHEBI:15378"/>
        <dbReference type="ChEBI" id="CHEBI:17319"/>
        <dbReference type="ChEBI" id="CHEBI:57287"/>
        <dbReference type="ChEBI" id="CHEBI:57288"/>
        <dbReference type="ChEBI" id="CHEBI:57844"/>
        <dbReference type="ChEBI" id="CHEBI:59789"/>
        <dbReference type="ChEBI" id="CHEBI:65315"/>
        <dbReference type="ChEBI" id="CHEBI:74882"/>
        <dbReference type="EC" id="2.3.1.311"/>
    </reaction>
    <physiologicalReaction direction="left-to-right" evidence="14">
        <dbReference type="Rhea" id="RHEA:61021"/>
    </physiologicalReaction>
</comment>
<dbReference type="InterPro" id="IPR034687">
    <property type="entry name" value="ELP3-like"/>
</dbReference>